<dbReference type="OrthoDB" id="9882243at2"/>
<accession>A0A0S4M3E6</accession>
<organism evidence="1 2">
    <name type="scientific">Candidatus Ichthyocystis hellenicum</name>
    <dbReference type="NCBI Taxonomy" id="1561003"/>
    <lineage>
        <taxon>Bacteria</taxon>
        <taxon>Pseudomonadati</taxon>
        <taxon>Pseudomonadota</taxon>
        <taxon>Betaproteobacteria</taxon>
        <taxon>Burkholderiales</taxon>
        <taxon>Candidatus Ichthyocystis</taxon>
    </lineage>
</organism>
<evidence type="ECO:0000313" key="2">
    <source>
        <dbReference type="Proteomes" id="UP000198651"/>
    </source>
</evidence>
<dbReference type="EMBL" id="LN906597">
    <property type="protein sequence ID" value="CUT17258.1"/>
    <property type="molecule type" value="Genomic_DNA"/>
</dbReference>
<gene>
    <name evidence="1" type="ORF">Ark11_0409</name>
</gene>
<proteinExistence type="predicted"/>
<sequence>MSSVKEVPFDICDSDLMQGEGVFSDLYADLIQEGSRGLGIITGYVNNEGEGQGLVSACNELSGVEGVVVLEGEELFAELVIEGDRVIIDGDRIIIEGDRIVIEGADVTIETEGAEVLIEGADVVYEESNLGGIIERAVGYYCDNVDVGSLVKKIIRDVLIRFTSENICEYEYKQIGSLSGAIGGFSDFVFDAGGVIECPSQEEVVDAILRVAVNIVIGVDAGCGFLSNASKLVRLYFTYSLGISAGDLIRTLVDGGEGGDVYVLSGEGFDVDTAGLLYHLLRLGFSQGEAYSIASDVVVHWLEDFSFLVKVMAGTDVCCCNNRYFEDVYFRSTINPDNVAMLLGGIISLLILFPEVLHPNFVWGEIDEEFFGRWFAPEGCCSVRCEREG</sequence>
<evidence type="ECO:0000313" key="1">
    <source>
        <dbReference type="EMBL" id="CUT17258.1"/>
    </source>
</evidence>
<dbReference type="RefSeq" id="WP_092342138.1">
    <property type="nucleotide sequence ID" value="NZ_FLSL01000086.1"/>
</dbReference>
<keyword evidence="2" id="KW-1185">Reference proteome</keyword>
<reference evidence="2" key="1">
    <citation type="submission" date="2015-11" db="EMBL/GenBank/DDBJ databases">
        <authorList>
            <person name="Seth-Smith H.M.B."/>
        </authorList>
    </citation>
    <scope>NUCLEOTIDE SEQUENCE [LARGE SCALE GENOMIC DNA]</scope>
    <source>
        <strain evidence="2">2013Ark11</strain>
    </source>
</reference>
<dbReference type="Proteomes" id="UP000198651">
    <property type="component" value="Chromosome I"/>
</dbReference>
<name>A0A0S4M3E6_9BURK</name>
<dbReference type="AlphaFoldDB" id="A0A0S4M3E6"/>
<protein>
    <submittedName>
        <fullName evidence="1">Uncharacterized protein</fullName>
    </submittedName>
</protein>